<keyword evidence="8" id="KW-0812">Transmembrane</keyword>
<reference evidence="10" key="2">
    <citation type="submission" date="2022-01" db="EMBL/GenBank/DDBJ databases">
        <authorList>
            <person name="Yamashiro T."/>
            <person name="Shiraishi A."/>
            <person name="Satake H."/>
            <person name="Nakayama K."/>
        </authorList>
    </citation>
    <scope>NUCLEOTIDE SEQUENCE</scope>
</reference>
<keyword evidence="8" id="KW-0472">Membrane</keyword>
<evidence type="ECO:0000313" key="11">
    <source>
        <dbReference type="Proteomes" id="UP001151760"/>
    </source>
</evidence>
<keyword evidence="7" id="KW-0175">Coiled coil</keyword>
<dbReference type="SUPFAM" id="SSF56672">
    <property type="entry name" value="DNA/RNA polymerases"/>
    <property type="match status" value="1"/>
</dbReference>
<evidence type="ECO:0000256" key="6">
    <source>
        <dbReference type="ARBA" id="ARBA00022918"/>
    </source>
</evidence>
<dbReference type="EMBL" id="BQNB010009778">
    <property type="protein sequence ID" value="GJS68278.1"/>
    <property type="molecule type" value="Genomic_DNA"/>
</dbReference>
<dbReference type="InterPro" id="IPR036397">
    <property type="entry name" value="RNaseH_sf"/>
</dbReference>
<dbReference type="CDD" id="cd09274">
    <property type="entry name" value="RNase_HI_RT_Ty3"/>
    <property type="match status" value="1"/>
</dbReference>
<organism evidence="10 11">
    <name type="scientific">Tanacetum coccineum</name>
    <dbReference type="NCBI Taxonomy" id="301880"/>
    <lineage>
        <taxon>Eukaryota</taxon>
        <taxon>Viridiplantae</taxon>
        <taxon>Streptophyta</taxon>
        <taxon>Embryophyta</taxon>
        <taxon>Tracheophyta</taxon>
        <taxon>Spermatophyta</taxon>
        <taxon>Magnoliopsida</taxon>
        <taxon>eudicotyledons</taxon>
        <taxon>Gunneridae</taxon>
        <taxon>Pentapetalae</taxon>
        <taxon>asterids</taxon>
        <taxon>campanulids</taxon>
        <taxon>Asterales</taxon>
        <taxon>Asteraceae</taxon>
        <taxon>Asteroideae</taxon>
        <taxon>Anthemideae</taxon>
        <taxon>Anthemidinae</taxon>
        <taxon>Tanacetum</taxon>
    </lineage>
</organism>
<dbReference type="SUPFAM" id="SSF53098">
    <property type="entry name" value="Ribonuclease H-like"/>
    <property type="match status" value="1"/>
</dbReference>
<evidence type="ECO:0000256" key="2">
    <source>
        <dbReference type="ARBA" id="ARBA00022695"/>
    </source>
</evidence>
<evidence type="ECO:0000256" key="3">
    <source>
        <dbReference type="ARBA" id="ARBA00022722"/>
    </source>
</evidence>
<dbReference type="Pfam" id="PF17917">
    <property type="entry name" value="RT_RNaseH"/>
    <property type="match status" value="1"/>
</dbReference>
<dbReference type="PANTHER" id="PTHR34072">
    <property type="entry name" value="ENZYMATIC POLYPROTEIN-RELATED"/>
    <property type="match status" value="1"/>
</dbReference>
<reference evidence="10" key="1">
    <citation type="journal article" date="2022" name="Int. J. Mol. Sci.">
        <title>Draft Genome of Tanacetum Coccineum: Genomic Comparison of Closely Related Tanacetum-Family Plants.</title>
        <authorList>
            <person name="Yamashiro T."/>
            <person name="Shiraishi A."/>
            <person name="Nakayama K."/>
            <person name="Satake H."/>
        </authorList>
    </citation>
    <scope>NUCLEOTIDE SEQUENCE</scope>
</reference>
<feature type="domain" description="Reverse transcriptase RNase H-like" evidence="9">
    <location>
        <begin position="298"/>
        <end position="379"/>
    </location>
</feature>
<keyword evidence="1" id="KW-0808">Transferase</keyword>
<dbReference type="InterPro" id="IPR041373">
    <property type="entry name" value="RT_RNaseH"/>
</dbReference>
<protein>
    <submittedName>
        <fullName evidence="10">Retrotransposon protein, putative, ty3-gypsy subclass</fullName>
    </submittedName>
</protein>
<evidence type="ECO:0000259" key="9">
    <source>
        <dbReference type="Pfam" id="PF17917"/>
    </source>
</evidence>
<proteinExistence type="predicted"/>
<dbReference type="InterPro" id="IPR043502">
    <property type="entry name" value="DNA/RNA_pol_sf"/>
</dbReference>
<evidence type="ECO:0000256" key="5">
    <source>
        <dbReference type="ARBA" id="ARBA00022801"/>
    </source>
</evidence>
<evidence type="ECO:0000256" key="4">
    <source>
        <dbReference type="ARBA" id="ARBA00022759"/>
    </source>
</evidence>
<name>A0ABQ4XSC4_9ASTR</name>
<evidence type="ECO:0000256" key="7">
    <source>
        <dbReference type="SAM" id="Coils"/>
    </source>
</evidence>
<evidence type="ECO:0000256" key="1">
    <source>
        <dbReference type="ARBA" id="ARBA00022679"/>
    </source>
</evidence>
<dbReference type="InterPro" id="IPR012337">
    <property type="entry name" value="RNaseH-like_sf"/>
</dbReference>
<comment type="caution">
    <text evidence="10">The sequence shown here is derived from an EMBL/GenBank/DDBJ whole genome shotgun (WGS) entry which is preliminary data.</text>
</comment>
<keyword evidence="4" id="KW-0255">Endonuclease</keyword>
<feature type="transmembrane region" description="Helical" evidence="8">
    <location>
        <begin position="174"/>
        <end position="194"/>
    </location>
</feature>
<evidence type="ECO:0000313" key="10">
    <source>
        <dbReference type="EMBL" id="GJS68278.1"/>
    </source>
</evidence>
<keyword evidence="5" id="KW-0378">Hydrolase</keyword>
<evidence type="ECO:0000256" key="8">
    <source>
        <dbReference type="SAM" id="Phobius"/>
    </source>
</evidence>
<keyword evidence="8" id="KW-1133">Transmembrane helix</keyword>
<sequence length="616" mass="69738">MPPRRTRNINDVYERIMARMEERLDQFVDQFSNLMNDMMNLRRCGDHNGRRSEDEELGNPFFEGDCSSSNEWGDHGVAGDDYKGAPVFDDDCEEAPIFDDDQFEEESMPVYDTDIEDVIGEEEENMEDVVVVANDLCSSMIQTTLSVDFSKTINSNPHELIWSQKDPIVLSVSFHYITLIFVIPLGSCLVEYLATFYRIKARRGVAFGWWIPRRNSDDDVPNFEAMITAAVANALPNLTAALRTQITNDIRNGVGSSGGGGGDAIPHGIHIAAAAHNIKLLHESGNSNKRDRDGNRIQNRGQGHQVIAYASRQLKPYEVNYPTHDLELAAVVFALKIWRHYLYGEACDIFTDHKSLKYIFTQRELNMRQRRWLELLKDYDTNIQYHPGKANVILVAIGESEDRGLTSATDQRSSTGHVVVCVHNDQRASGLLQPLEILCGHENEISMDFVTGLPTTSEKNDAILDPKFTSRFWKGLQKAWGTRLKFSTSFHPQTDGQSERTIQTLEDMLRACALEWTGFAIQRLSVWMLNVFGSKGKLSLDSSVRLRFWNVLERFRIAMALPPQVIATFTMSFMISLLEGIPLSIIACRILSFDQISALYVLSVEPEYILDRTRGV</sequence>
<keyword evidence="3" id="KW-0540">Nuclease</keyword>
<keyword evidence="2" id="KW-0548">Nucleotidyltransferase</keyword>
<keyword evidence="11" id="KW-1185">Reference proteome</keyword>
<dbReference type="Gene3D" id="3.30.420.10">
    <property type="entry name" value="Ribonuclease H-like superfamily/Ribonuclease H"/>
    <property type="match status" value="1"/>
</dbReference>
<feature type="coiled-coil region" evidence="7">
    <location>
        <begin position="10"/>
        <end position="37"/>
    </location>
</feature>
<dbReference type="Gene3D" id="3.10.20.370">
    <property type="match status" value="1"/>
</dbReference>
<dbReference type="Proteomes" id="UP001151760">
    <property type="component" value="Unassembled WGS sequence"/>
</dbReference>
<dbReference type="PANTHER" id="PTHR34072:SF52">
    <property type="entry name" value="RIBONUCLEASE H"/>
    <property type="match status" value="1"/>
</dbReference>
<keyword evidence="6" id="KW-0695">RNA-directed DNA polymerase</keyword>
<accession>A0ABQ4XSC4</accession>
<gene>
    <name evidence="10" type="ORF">Tco_0682843</name>
</gene>